<dbReference type="PANTHER" id="PTHR33164">
    <property type="entry name" value="TRANSCRIPTIONAL REGULATOR, MARR FAMILY"/>
    <property type="match status" value="1"/>
</dbReference>
<dbReference type="InterPro" id="IPR039422">
    <property type="entry name" value="MarR/SlyA-like"/>
</dbReference>
<dbReference type="PANTHER" id="PTHR33164:SF43">
    <property type="entry name" value="HTH-TYPE TRANSCRIPTIONAL REPRESSOR YETL"/>
    <property type="match status" value="1"/>
</dbReference>
<gene>
    <name evidence="2" type="ORF">AW0309160_03106</name>
</gene>
<dbReference type="SMART" id="SM00347">
    <property type="entry name" value="HTH_MARR"/>
    <property type="match status" value="1"/>
</dbReference>
<sequence>MDIQSGLGSLCRLISMKSTKRFHAWLEERGVVITPEQAYIIASVAKSDEFHQSELMSLTFLASDKSKISRIVQSLVTAGYLSRSDDEVDRRSKILRLTPEGGKVALLLKEAAELNVELYNELFTEDELKALQTSLVKVLNAL</sequence>
<dbReference type="SUPFAM" id="SSF46785">
    <property type="entry name" value="Winged helix' DNA-binding domain"/>
    <property type="match status" value="1"/>
</dbReference>
<reference evidence="2" key="1">
    <citation type="submission" date="2019-09" db="EMBL/GenBank/DDBJ databases">
        <authorList>
            <person name="Hjerde E."/>
        </authorList>
    </citation>
    <scope>NUCLEOTIDE SEQUENCE</scope>
    <source>
        <strain evidence="2">06/09/160</strain>
    </source>
</reference>
<evidence type="ECO:0000313" key="2">
    <source>
        <dbReference type="EMBL" id="VVV05623.1"/>
    </source>
</evidence>
<dbReference type="InterPro" id="IPR036388">
    <property type="entry name" value="WH-like_DNA-bd_sf"/>
</dbReference>
<dbReference type="InterPro" id="IPR000835">
    <property type="entry name" value="HTH_MarR-typ"/>
</dbReference>
<dbReference type="GO" id="GO:0006950">
    <property type="term" value="P:response to stress"/>
    <property type="evidence" value="ECO:0007669"/>
    <property type="project" value="TreeGrafter"/>
</dbReference>
<dbReference type="AlphaFoldDB" id="A0A5Q4YZY9"/>
<dbReference type="Pfam" id="PF12802">
    <property type="entry name" value="MarR_2"/>
    <property type="match status" value="1"/>
</dbReference>
<dbReference type="Gene3D" id="1.10.10.10">
    <property type="entry name" value="Winged helix-like DNA-binding domain superfamily/Winged helix DNA-binding domain"/>
    <property type="match status" value="1"/>
</dbReference>
<dbReference type="EMBL" id="LR721751">
    <property type="protein sequence ID" value="VVV05623.1"/>
    <property type="molecule type" value="Genomic_DNA"/>
</dbReference>
<protein>
    <recommendedName>
        <fullName evidence="1">HTH marR-type domain-containing protein</fullName>
    </recommendedName>
</protein>
<dbReference type="InterPro" id="IPR036390">
    <property type="entry name" value="WH_DNA-bd_sf"/>
</dbReference>
<dbReference type="GO" id="GO:0003700">
    <property type="term" value="F:DNA-binding transcription factor activity"/>
    <property type="evidence" value="ECO:0007669"/>
    <property type="project" value="InterPro"/>
</dbReference>
<evidence type="ECO:0000259" key="1">
    <source>
        <dbReference type="PROSITE" id="PS50995"/>
    </source>
</evidence>
<organism evidence="2">
    <name type="scientific">Aliivibrio wodanis</name>
    <dbReference type="NCBI Taxonomy" id="80852"/>
    <lineage>
        <taxon>Bacteria</taxon>
        <taxon>Pseudomonadati</taxon>
        <taxon>Pseudomonadota</taxon>
        <taxon>Gammaproteobacteria</taxon>
        <taxon>Vibrionales</taxon>
        <taxon>Vibrionaceae</taxon>
        <taxon>Aliivibrio</taxon>
    </lineage>
</organism>
<dbReference type="PROSITE" id="PS50995">
    <property type="entry name" value="HTH_MARR_2"/>
    <property type="match status" value="1"/>
</dbReference>
<feature type="domain" description="HTH marR-type" evidence="1">
    <location>
        <begin position="1"/>
        <end position="140"/>
    </location>
</feature>
<accession>A0A5Q4YZY9</accession>
<proteinExistence type="predicted"/>
<name>A0A5Q4YZY9_9GAMM</name>